<organism evidence="7 8">
    <name type="scientific">Streptomyces rameus</name>
    <dbReference type="NCBI Taxonomy" id="68261"/>
    <lineage>
        <taxon>Bacteria</taxon>
        <taxon>Bacillati</taxon>
        <taxon>Actinomycetota</taxon>
        <taxon>Actinomycetes</taxon>
        <taxon>Kitasatosporales</taxon>
        <taxon>Streptomycetaceae</taxon>
        <taxon>Streptomyces</taxon>
    </lineage>
</organism>
<evidence type="ECO:0008006" key="9">
    <source>
        <dbReference type="Google" id="ProtNLM"/>
    </source>
</evidence>
<keyword evidence="3" id="KW-0808">Transferase</keyword>
<evidence type="ECO:0000256" key="1">
    <source>
        <dbReference type="ARBA" id="ARBA00001946"/>
    </source>
</evidence>
<feature type="region of interest" description="Disordered" evidence="6">
    <location>
        <begin position="442"/>
        <end position="529"/>
    </location>
</feature>
<dbReference type="InterPro" id="IPR008949">
    <property type="entry name" value="Isoprenoid_synthase_dom_sf"/>
</dbReference>
<dbReference type="Gene3D" id="1.10.600.10">
    <property type="entry name" value="Farnesyl Diphosphate Synthase"/>
    <property type="match status" value="1"/>
</dbReference>
<dbReference type="Proteomes" id="UP001500893">
    <property type="component" value="Unassembled WGS sequence"/>
</dbReference>
<evidence type="ECO:0000256" key="2">
    <source>
        <dbReference type="ARBA" id="ARBA00006706"/>
    </source>
</evidence>
<evidence type="ECO:0000256" key="6">
    <source>
        <dbReference type="SAM" id="MobiDB-lite"/>
    </source>
</evidence>
<dbReference type="CDD" id="cd00685">
    <property type="entry name" value="Trans_IPPS_HT"/>
    <property type="match status" value="1"/>
</dbReference>
<comment type="cofactor">
    <cofactor evidence="1">
        <name>Mg(2+)</name>
        <dbReference type="ChEBI" id="CHEBI:18420"/>
    </cofactor>
</comment>
<dbReference type="Pfam" id="PF00348">
    <property type="entry name" value="polyprenyl_synt"/>
    <property type="match status" value="1"/>
</dbReference>
<dbReference type="EMBL" id="BAAAVM010000037">
    <property type="protein sequence ID" value="GAA3142312.1"/>
    <property type="molecule type" value="Genomic_DNA"/>
</dbReference>
<feature type="compositionally biased region" description="Pro residues" evidence="6">
    <location>
        <begin position="50"/>
        <end position="60"/>
    </location>
</feature>
<dbReference type="PROSITE" id="PS00723">
    <property type="entry name" value="POLYPRENYL_SYNTHASE_1"/>
    <property type="match status" value="1"/>
</dbReference>
<keyword evidence="8" id="KW-1185">Reference proteome</keyword>
<accession>A0ABP6ND94</accession>
<name>A0ABP6ND94_9ACTN</name>
<protein>
    <recommendedName>
        <fullName evidence="9">Geranylgeranyl pyrophosphate synthase</fullName>
    </recommendedName>
</protein>
<evidence type="ECO:0000313" key="8">
    <source>
        <dbReference type="Proteomes" id="UP001500893"/>
    </source>
</evidence>
<evidence type="ECO:0000256" key="5">
    <source>
        <dbReference type="ARBA" id="ARBA00022842"/>
    </source>
</evidence>
<feature type="compositionally biased region" description="Polar residues" evidence="6">
    <location>
        <begin position="27"/>
        <end position="43"/>
    </location>
</feature>
<gene>
    <name evidence="7" type="ORF">GCM10010521_31220</name>
</gene>
<evidence type="ECO:0000313" key="7">
    <source>
        <dbReference type="EMBL" id="GAA3142312.1"/>
    </source>
</evidence>
<proteinExistence type="inferred from homology"/>
<evidence type="ECO:0000256" key="4">
    <source>
        <dbReference type="ARBA" id="ARBA00022723"/>
    </source>
</evidence>
<keyword evidence="4" id="KW-0479">Metal-binding</keyword>
<dbReference type="PANTHER" id="PTHR12001">
    <property type="entry name" value="GERANYLGERANYL PYROPHOSPHATE SYNTHASE"/>
    <property type="match status" value="1"/>
</dbReference>
<evidence type="ECO:0000256" key="3">
    <source>
        <dbReference type="ARBA" id="ARBA00022679"/>
    </source>
</evidence>
<feature type="region of interest" description="Disordered" evidence="6">
    <location>
        <begin position="1"/>
        <end position="63"/>
    </location>
</feature>
<dbReference type="InterPro" id="IPR033749">
    <property type="entry name" value="Polyprenyl_synt_CS"/>
</dbReference>
<dbReference type="PANTHER" id="PTHR12001:SF85">
    <property type="entry name" value="SHORT CHAIN ISOPRENYL DIPHOSPHATE SYNTHASE"/>
    <property type="match status" value="1"/>
</dbReference>
<reference evidence="8" key="1">
    <citation type="journal article" date="2019" name="Int. J. Syst. Evol. Microbiol.">
        <title>The Global Catalogue of Microorganisms (GCM) 10K type strain sequencing project: providing services to taxonomists for standard genome sequencing and annotation.</title>
        <authorList>
            <consortium name="The Broad Institute Genomics Platform"/>
            <consortium name="The Broad Institute Genome Sequencing Center for Infectious Disease"/>
            <person name="Wu L."/>
            <person name="Ma J."/>
        </authorList>
    </citation>
    <scope>NUCLEOTIDE SEQUENCE [LARGE SCALE GENOMIC DNA]</scope>
    <source>
        <strain evidence="8">JCM 11574</strain>
    </source>
</reference>
<sequence>MEDTFTDSAGIASTPAARAEDEVTNRCVLTTRGTGMRPTQATEHQAAVPQPGPCPVPPSGSPVRVRPDGGTGETVGGIPAGLEDAGVVDADVPAAVGRVLDHALADRVARAHAVDALFAEELAGAVARFTRAGGKRTRSQLLWWTLRACGGTDEVPVAAALRIGAALELLQTCALVHDDVMDGSALRRGRPTLHTDLRTRYAGSAPPERVGRFAEAGGVLAGDLALVWSDDMVAETPLPCPTGAVVRRLWSDLRTEMVAGQYLDVQGQITGSYSLVRALRAACLKSGRYSVERPLALGATLAGADDATAHALSCAGLAIGTAFQLRDDLDDVFAPSRRTGKPSGGDIREGKPTCLVAVAHVRAEARGDRLALAVLRRSLGDARLTEAGLDRVRDVLIRTGARAAVESRIDRLVAQGLRRLDGVLPEHGAGHRLRRLLASVTDGAAPDDGSPPPTTDTVVTDDGSSPPATDTAVPDHSSPPPTTDTAAPDHSSPPPTTDTAAPDHSSPPPTTDTAVSVPLAFSGTKECGR</sequence>
<comment type="caution">
    <text evidence="7">The sequence shown here is derived from an EMBL/GenBank/DDBJ whole genome shotgun (WGS) entry which is preliminary data.</text>
</comment>
<dbReference type="SUPFAM" id="SSF48576">
    <property type="entry name" value="Terpenoid synthases"/>
    <property type="match status" value="1"/>
</dbReference>
<keyword evidence="5" id="KW-0460">Magnesium</keyword>
<dbReference type="PROSITE" id="PS00444">
    <property type="entry name" value="POLYPRENYL_SYNTHASE_2"/>
    <property type="match status" value="1"/>
</dbReference>
<dbReference type="InterPro" id="IPR000092">
    <property type="entry name" value="Polyprenyl_synt"/>
</dbReference>
<feature type="compositionally biased region" description="Low complexity" evidence="6">
    <location>
        <begin position="455"/>
        <end position="466"/>
    </location>
</feature>
<comment type="similarity">
    <text evidence="2">Belongs to the FPP/GGPP synthase family.</text>
</comment>
<dbReference type="SFLD" id="SFLDS00005">
    <property type="entry name" value="Isoprenoid_Synthase_Type_I"/>
    <property type="match status" value="1"/>
</dbReference>